<evidence type="ECO:0000256" key="6">
    <source>
        <dbReference type="ARBA" id="ARBA00023136"/>
    </source>
</evidence>
<evidence type="ECO:0000256" key="7">
    <source>
        <dbReference type="SAM" id="Phobius"/>
    </source>
</evidence>
<evidence type="ECO:0000256" key="2">
    <source>
        <dbReference type="ARBA" id="ARBA00022448"/>
    </source>
</evidence>
<evidence type="ECO:0000313" key="9">
    <source>
        <dbReference type="EMBL" id="MCS0496653.1"/>
    </source>
</evidence>
<keyword evidence="4 7" id="KW-0812">Transmembrane</keyword>
<reference evidence="9" key="1">
    <citation type="submission" date="2022-08" db="EMBL/GenBank/DDBJ databases">
        <authorList>
            <person name="Li F."/>
        </authorList>
    </citation>
    <scope>NUCLEOTIDE SEQUENCE</scope>
    <source>
        <strain evidence="9">MQZ15Z-1</strain>
    </source>
</reference>
<dbReference type="FunFam" id="1.20.1720.10:FF:000004">
    <property type="entry name" value="EmrB/QacA family drug resistance transporter"/>
    <property type="match status" value="1"/>
</dbReference>
<keyword evidence="2" id="KW-0813">Transport</keyword>
<feature type="transmembrane region" description="Helical" evidence="7">
    <location>
        <begin position="174"/>
        <end position="194"/>
    </location>
</feature>
<dbReference type="Gene3D" id="1.20.1250.20">
    <property type="entry name" value="MFS general substrate transporter like domains"/>
    <property type="match status" value="1"/>
</dbReference>
<comment type="caution">
    <text evidence="9">The sequence shown here is derived from an EMBL/GenBank/DDBJ whole genome shotgun (WGS) entry which is preliminary data.</text>
</comment>
<protein>
    <submittedName>
        <fullName evidence="9">MFS transporter</fullName>
    </submittedName>
</protein>
<evidence type="ECO:0000313" key="10">
    <source>
        <dbReference type="Proteomes" id="UP001151088"/>
    </source>
</evidence>
<evidence type="ECO:0000256" key="3">
    <source>
        <dbReference type="ARBA" id="ARBA00022475"/>
    </source>
</evidence>
<evidence type="ECO:0000256" key="5">
    <source>
        <dbReference type="ARBA" id="ARBA00022989"/>
    </source>
</evidence>
<dbReference type="GO" id="GO:0022857">
    <property type="term" value="F:transmembrane transporter activity"/>
    <property type="evidence" value="ECO:0007669"/>
    <property type="project" value="InterPro"/>
</dbReference>
<dbReference type="Gene3D" id="1.20.1720.10">
    <property type="entry name" value="Multidrug resistance protein D"/>
    <property type="match status" value="1"/>
</dbReference>
<dbReference type="EMBL" id="JANTHZ010000007">
    <property type="protein sequence ID" value="MCS0496653.1"/>
    <property type="molecule type" value="Genomic_DNA"/>
</dbReference>
<feature type="transmembrane region" description="Helical" evidence="7">
    <location>
        <begin position="452"/>
        <end position="476"/>
    </location>
</feature>
<organism evidence="9 10">
    <name type="scientific">Ancylobacter mangrovi</name>
    <dbReference type="NCBI Taxonomy" id="2972472"/>
    <lineage>
        <taxon>Bacteria</taxon>
        <taxon>Pseudomonadati</taxon>
        <taxon>Pseudomonadota</taxon>
        <taxon>Alphaproteobacteria</taxon>
        <taxon>Hyphomicrobiales</taxon>
        <taxon>Xanthobacteraceae</taxon>
        <taxon>Ancylobacter</taxon>
    </lineage>
</organism>
<dbReference type="PROSITE" id="PS50850">
    <property type="entry name" value="MFS"/>
    <property type="match status" value="1"/>
</dbReference>
<dbReference type="InterPro" id="IPR020846">
    <property type="entry name" value="MFS_dom"/>
</dbReference>
<keyword evidence="6 7" id="KW-0472">Membrane</keyword>
<dbReference type="GO" id="GO:0005886">
    <property type="term" value="C:plasma membrane"/>
    <property type="evidence" value="ECO:0007669"/>
    <property type="project" value="UniProtKB-SubCell"/>
</dbReference>
<dbReference type="PANTHER" id="PTHR23501">
    <property type="entry name" value="MAJOR FACILITATOR SUPERFAMILY"/>
    <property type="match status" value="1"/>
</dbReference>
<dbReference type="InterPro" id="IPR036259">
    <property type="entry name" value="MFS_trans_sf"/>
</dbReference>
<feature type="transmembrane region" description="Helical" evidence="7">
    <location>
        <begin position="279"/>
        <end position="300"/>
    </location>
</feature>
<dbReference type="Proteomes" id="UP001151088">
    <property type="component" value="Unassembled WGS sequence"/>
</dbReference>
<feature type="transmembrane region" description="Helical" evidence="7">
    <location>
        <begin position="118"/>
        <end position="136"/>
    </location>
</feature>
<keyword evidence="5 7" id="KW-1133">Transmembrane helix</keyword>
<feature type="transmembrane region" description="Helical" evidence="7">
    <location>
        <begin position="55"/>
        <end position="74"/>
    </location>
</feature>
<accession>A0A9X2PI74</accession>
<feature type="transmembrane region" description="Helical" evidence="7">
    <location>
        <begin position="342"/>
        <end position="360"/>
    </location>
</feature>
<keyword evidence="10" id="KW-1185">Reference proteome</keyword>
<gene>
    <name evidence="9" type="ORF">NVS89_16245</name>
</gene>
<keyword evidence="3" id="KW-1003">Cell membrane</keyword>
<dbReference type="InterPro" id="IPR011701">
    <property type="entry name" value="MFS"/>
</dbReference>
<feature type="transmembrane region" description="Helical" evidence="7">
    <location>
        <begin position="148"/>
        <end position="168"/>
    </location>
</feature>
<dbReference type="CDD" id="cd17502">
    <property type="entry name" value="MFS_Azr1_MDR_like"/>
    <property type="match status" value="1"/>
</dbReference>
<dbReference type="AlphaFoldDB" id="A0A9X2PI74"/>
<dbReference type="Pfam" id="PF07690">
    <property type="entry name" value="MFS_1"/>
    <property type="match status" value="1"/>
</dbReference>
<proteinExistence type="predicted"/>
<feature type="transmembrane region" description="Helical" evidence="7">
    <location>
        <begin position="86"/>
        <end position="112"/>
    </location>
</feature>
<dbReference type="PANTHER" id="PTHR23501:SF197">
    <property type="entry name" value="COMD"/>
    <property type="match status" value="1"/>
</dbReference>
<feature type="domain" description="Major facilitator superfamily (MFS) profile" evidence="8">
    <location>
        <begin position="21"/>
        <end position="482"/>
    </location>
</feature>
<evidence type="ECO:0000259" key="8">
    <source>
        <dbReference type="PROSITE" id="PS50850"/>
    </source>
</evidence>
<sequence>MDACTTEAQPAPLDHAAIRTIIVGVMLAMLLAALDQTIIGTALPTIGAEFGDLENLSWIVTAYLLTGTAVTPMVGKLADIHGPRPVLNGCIALFLVGSIACALAPSMLWLIGGRAVQGLGGGGLIALAQTIIGLLVPPRERGRYQVYFAAVFITSSIAGPILGGFFAQHLHWSLIFWINVPLGIAAAAMSDRTLRRLPAHHHPRRLDVIGALLMCAATVALLLALSWGGTRFAWTSPQILGLAAISAVIWLGFAVRVATALEPLLPIAVLSNQVVRTGVPSAAFAMGTMVGLSIQMPLYLEGVVRLSASQSGLALIPLMAGVVVGATGASQVMSRVTHYKRLPVLGLVGGILALLVLAYEPVNPPLWLYLVAMGVTGIGLGTVLPVSTVAIQNAVPLPQMGTATGLANFFRSLGSAILTAGFGAVVISMSGLEGSGSMETLLGGGQAGSEALALAFRWVFLMAAAALTLSLIAMIAMQERPLRGHASPAAALPE</sequence>
<feature type="transmembrane region" description="Helical" evidence="7">
    <location>
        <begin position="312"/>
        <end position="330"/>
    </location>
</feature>
<feature type="transmembrane region" description="Helical" evidence="7">
    <location>
        <begin position="206"/>
        <end position="227"/>
    </location>
</feature>
<feature type="transmembrane region" description="Helical" evidence="7">
    <location>
        <begin position="412"/>
        <end position="432"/>
    </location>
</feature>
<evidence type="ECO:0000256" key="1">
    <source>
        <dbReference type="ARBA" id="ARBA00004651"/>
    </source>
</evidence>
<feature type="transmembrane region" description="Helical" evidence="7">
    <location>
        <begin position="366"/>
        <end position="391"/>
    </location>
</feature>
<name>A0A9X2PI74_9HYPH</name>
<dbReference type="SUPFAM" id="SSF103473">
    <property type="entry name" value="MFS general substrate transporter"/>
    <property type="match status" value="1"/>
</dbReference>
<feature type="transmembrane region" description="Helical" evidence="7">
    <location>
        <begin position="239"/>
        <end position="258"/>
    </location>
</feature>
<evidence type="ECO:0000256" key="4">
    <source>
        <dbReference type="ARBA" id="ARBA00022692"/>
    </source>
</evidence>
<dbReference type="RefSeq" id="WP_258733810.1">
    <property type="nucleotide sequence ID" value="NZ_JANTHZ010000007.1"/>
</dbReference>
<feature type="transmembrane region" description="Helical" evidence="7">
    <location>
        <begin position="21"/>
        <end position="43"/>
    </location>
</feature>
<comment type="subcellular location">
    <subcellularLocation>
        <location evidence="1">Cell membrane</location>
        <topology evidence="1">Multi-pass membrane protein</topology>
    </subcellularLocation>
</comment>